<keyword evidence="3" id="KW-1185">Reference proteome</keyword>
<name>A0A0A0EQN1_9GAMM</name>
<evidence type="ECO:0000313" key="2">
    <source>
        <dbReference type="EMBL" id="KGM52530.1"/>
    </source>
</evidence>
<accession>A0A0A0EQN1</accession>
<feature type="region of interest" description="Disordered" evidence="1">
    <location>
        <begin position="1"/>
        <end position="27"/>
    </location>
</feature>
<dbReference type="STRING" id="1122185.N792_05540"/>
<evidence type="ECO:0000256" key="1">
    <source>
        <dbReference type="SAM" id="MobiDB-lite"/>
    </source>
</evidence>
<dbReference type="Proteomes" id="UP000030017">
    <property type="component" value="Unassembled WGS sequence"/>
</dbReference>
<gene>
    <name evidence="2" type="ORF">N792_05540</name>
</gene>
<sequence>MNSLGERRTGALKMVGRPTEAADDGEGRVATMQAVRILRQTAMIAEGNVALSQTTGLGGAGTSRLR</sequence>
<evidence type="ECO:0000313" key="3">
    <source>
        <dbReference type="Proteomes" id="UP000030017"/>
    </source>
</evidence>
<dbReference type="EMBL" id="AVPS01000003">
    <property type="protein sequence ID" value="KGM52530.1"/>
    <property type="molecule type" value="Genomic_DNA"/>
</dbReference>
<protein>
    <submittedName>
        <fullName evidence="2">Uncharacterized protein</fullName>
    </submittedName>
</protein>
<dbReference type="AlphaFoldDB" id="A0A0A0EQN1"/>
<reference evidence="2 3" key="1">
    <citation type="submission" date="2013-08" db="EMBL/GenBank/DDBJ databases">
        <title>Genome sequencing of Lysobacter.</title>
        <authorList>
            <person name="Zhang S."/>
            <person name="Wang G."/>
        </authorList>
    </citation>
    <scope>NUCLEOTIDE SEQUENCE [LARGE SCALE GENOMIC DNA]</scope>
    <source>
        <strain evidence="2 3">Ko07</strain>
    </source>
</reference>
<proteinExistence type="predicted"/>
<organism evidence="2 3">
    <name type="scientific">Lysobacter concretionis Ko07 = DSM 16239</name>
    <dbReference type="NCBI Taxonomy" id="1122185"/>
    <lineage>
        <taxon>Bacteria</taxon>
        <taxon>Pseudomonadati</taxon>
        <taxon>Pseudomonadota</taxon>
        <taxon>Gammaproteobacteria</taxon>
        <taxon>Lysobacterales</taxon>
        <taxon>Lysobacteraceae</taxon>
        <taxon>Novilysobacter</taxon>
    </lineage>
</organism>
<dbReference type="RefSeq" id="WP_036192764.1">
    <property type="nucleotide sequence ID" value="NZ_AVPS01000003.1"/>
</dbReference>
<comment type="caution">
    <text evidence="2">The sequence shown here is derived from an EMBL/GenBank/DDBJ whole genome shotgun (WGS) entry which is preliminary data.</text>
</comment>